<dbReference type="InterPro" id="IPR011990">
    <property type="entry name" value="TPR-like_helical_dom_sf"/>
</dbReference>
<keyword evidence="8" id="KW-1185">Reference proteome</keyword>
<keyword evidence="2" id="KW-0677">Repeat</keyword>
<proteinExistence type="inferred from homology"/>
<reference evidence="7 8" key="1">
    <citation type="submission" date="2018-02" db="EMBL/GenBank/DDBJ databases">
        <title>Genome sequence of the basidiomycete white-rot fungus Phlebia centrifuga.</title>
        <authorList>
            <person name="Granchi Z."/>
            <person name="Peng M."/>
            <person name="de Vries R.P."/>
            <person name="Hilden K."/>
            <person name="Makela M.R."/>
            <person name="Grigoriev I."/>
            <person name="Riley R."/>
        </authorList>
    </citation>
    <scope>NUCLEOTIDE SEQUENCE [LARGE SCALE GENOMIC DNA]</scope>
    <source>
        <strain evidence="7 8">FBCC195</strain>
    </source>
</reference>
<evidence type="ECO:0000256" key="6">
    <source>
        <dbReference type="SAM" id="SignalP"/>
    </source>
</evidence>
<comment type="caution">
    <text evidence="7">The sequence shown here is derived from an EMBL/GenBank/DDBJ whole genome shotgun (WGS) entry which is preliminary data.</text>
</comment>
<evidence type="ECO:0000256" key="5">
    <source>
        <dbReference type="SAM" id="MobiDB-lite"/>
    </source>
</evidence>
<evidence type="ECO:0000256" key="2">
    <source>
        <dbReference type="ARBA" id="ARBA00022737"/>
    </source>
</evidence>
<dbReference type="Proteomes" id="UP000186601">
    <property type="component" value="Unassembled WGS sequence"/>
</dbReference>
<dbReference type="EMBL" id="MLYV02000057">
    <property type="protein sequence ID" value="PSS37327.1"/>
    <property type="molecule type" value="Genomic_DNA"/>
</dbReference>
<dbReference type="InterPro" id="IPR002885">
    <property type="entry name" value="PPR_rpt"/>
</dbReference>
<evidence type="ECO:0000256" key="4">
    <source>
        <dbReference type="ARBA" id="ARBA00044511"/>
    </source>
</evidence>
<feature type="compositionally biased region" description="Low complexity" evidence="5">
    <location>
        <begin position="545"/>
        <end position="558"/>
    </location>
</feature>
<feature type="chain" id="PRO_5015317794" description="Pentatricopeptide repeat-containing protein" evidence="6">
    <location>
        <begin position="21"/>
        <end position="644"/>
    </location>
</feature>
<evidence type="ECO:0008006" key="9">
    <source>
        <dbReference type="Google" id="ProtNLM"/>
    </source>
</evidence>
<evidence type="ECO:0000313" key="8">
    <source>
        <dbReference type="Proteomes" id="UP000186601"/>
    </source>
</evidence>
<evidence type="ECO:0000256" key="3">
    <source>
        <dbReference type="ARBA" id="ARBA00044493"/>
    </source>
</evidence>
<feature type="signal peptide" evidence="6">
    <location>
        <begin position="1"/>
        <end position="20"/>
    </location>
</feature>
<dbReference type="AlphaFoldDB" id="A0A2R6S4V7"/>
<name>A0A2R6S4V7_9APHY</name>
<dbReference type="STRING" id="98765.A0A2R6S4V7"/>
<sequence length="644" mass="71657">MSFPTFMLCSVLPMPSVVFASSKAVVPHSKRFASNIGQGVPPADLDSSRTSGQSDVGDSSVEGQQQDTESFQSAEEEEEDQLSSSDFPRGNRHRKPVLPLSSSTMQRYKWKDRVVKRENAMQIVPRTDKIGATNAKDIAGTYARFEVSVQQTSAALRLGGNKLAFDHVQHILPPHIPGKPAVGPLGMVQEEEKYHDPTLSTEQREIHDKALDVLAETTSIPDAWSAYQTLMALPRNGTRLRVPWQHLHRLTRLIAGVRPRTRTLFVQLLSVMSTIHRSGGTIQLWQWNALIDFAGKGWRKTRTEDFKTALDVYHDLISHKPPGATFSRKQGSDLVDIDEVEEEASLEPDIVTYTTLLHIAARTSDDQTFRHGYTLLESSGLPANRITLLALIRYHTHRGDPEGVRTLLRKIRASGFPLGLDGINACVWAFARHGRLDSAMQIYRVLQANLTGTSNQKVRALKRSLEAEGIPIPKKMVPDHITYISLIQALATHGDLPQCLQVFIDMLTALRPSLDAPGEKTADAPSLLPAYRAIFHGFHRHAPGASALSSHGSGSRQSPVLRSKAESSKWNQDTLEMLYSDFLGLPKTAQPSERLIYWLLMAFAKVSEDDMAKLREVYSQLEVRFGGQWGGRLAVLKEKIYKTS</sequence>
<evidence type="ECO:0000313" key="7">
    <source>
        <dbReference type="EMBL" id="PSS37327.1"/>
    </source>
</evidence>
<dbReference type="Pfam" id="PF01535">
    <property type="entry name" value="PPR"/>
    <property type="match status" value="1"/>
</dbReference>
<dbReference type="Gene3D" id="1.25.40.10">
    <property type="entry name" value="Tetratricopeptide repeat domain"/>
    <property type="match status" value="1"/>
</dbReference>
<comment type="function">
    <text evidence="3">Regulates mitochondrial small subunit maturation by controlling 15S rRNA 5'-end processing. Localizes to the 5' precursor of the 15S rRNA in a position that is subsequently occupied by mS47 in the mature yeast mtSSU. Uses structure and sequence-specific RNA recognition, binding to a single-stranded region of the precursor and specifically recognizing bases -6 to -1. The exchange of Ccm1 for mS47 is coupled to the irreversible removal of precursor rRNA that is accompanied by conformational changes of the mitoribosomal proteins uS5m and mS26. These conformational changes signal completion of 5'-end rRNA processing through protection of the mature 5'-end of the 15S rRNA and stabilization of mS47. The removal of the 5' precursor together with the dissociation of Ccm1 may be catalyzed by the 5'-3' exoribonuclease Pet127. Involved in the specific removal of group I introns in mitochondrial encoded transcripts.</text>
</comment>
<feature type="region of interest" description="Disordered" evidence="5">
    <location>
        <begin position="34"/>
        <end position="100"/>
    </location>
</feature>
<feature type="region of interest" description="Disordered" evidence="5">
    <location>
        <begin position="545"/>
        <end position="565"/>
    </location>
</feature>
<evidence type="ECO:0000256" key="1">
    <source>
        <dbReference type="ARBA" id="ARBA00006192"/>
    </source>
</evidence>
<keyword evidence="6" id="KW-0732">Signal</keyword>
<organism evidence="7 8">
    <name type="scientific">Hermanssonia centrifuga</name>
    <dbReference type="NCBI Taxonomy" id="98765"/>
    <lineage>
        <taxon>Eukaryota</taxon>
        <taxon>Fungi</taxon>
        <taxon>Dikarya</taxon>
        <taxon>Basidiomycota</taxon>
        <taxon>Agaricomycotina</taxon>
        <taxon>Agaricomycetes</taxon>
        <taxon>Polyporales</taxon>
        <taxon>Meruliaceae</taxon>
        <taxon>Hermanssonia</taxon>
    </lineage>
</organism>
<feature type="compositionally biased region" description="Polar residues" evidence="5">
    <location>
        <begin position="48"/>
        <end position="68"/>
    </location>
</feature>
<gene>
    <name evidence="7" type="ORF">PHLCEN_2v804</name>
</gene>
<comment type="subunit">
    <text evidence="4">Binds to mitochondrial small subunit 15S rRNA.</text>
</comment>
<dbReference type="PANTHER" id="PTHR47447:SF17">
    <property type="entry name" value="OS12G0638900 PROTEIN"/>
    <property type="match status" value="1"/>
</dbReference>
<dbReference type="PANTHER" id="PTHR47447">
    <property type="entry name" value="OS03G0856100 PROTEIN"/>
    <property type="match status" value="1"/>
</dbReference>
<dbReference type="OrthoDB" id="1908178at2759"/>
<protein>
    <recommendedName>
        <fullName evidence="9">Pentatricopeptide repeat-containing protein</fullName>
    </recommendedName>
</protein>
<accession>A0A2R6S4V7</accession>
<comment type="similarity">
    <text evidence="1">Belongs to the CCM1 family.</text>
</comment>